<comment type="subcellular location">
    <subcellularLocation>
        <location evidence="1 8">Membrane</location>
        <topology evidence="1 8">Multi-pass membrane protein</topology>
    </subcellularLocation>
</comment>
<keyword evidence="5 8" id="KW-1133">Transmembrane helix</keyword>
<dbReference type="Proteomes" id="UP000559256">
    <property type="component" value="Unassembled WGS sequence"/>
</dbReference>
<comment type="caution">
    <text evidence="11">The sequence shown here is derived from an EMBL/GenBank/DDBJ whole genome shotgun (WGS) entry which is preliminary data.</text>
</comment>
<proteinExistence type="inferred from homology"/>
<dbReference type="SMART" id="SM00679">
    <property type="entry name" value="CTNS"/>
    <property type="match status" value="2"/>
</dbReference>
<feature type="transmembrane region" description="Helical" evidence="10">
    <location>
        <begin position="218"/>
        <end position="238"/>
    </location>
</feature>
<evidence type="ECO:0000256" key="9">
    <source>
        <dbReference type="SAM" id="MobiDB-lite"/>
    </source>
</evidence>
<feature type="transmembrane region" description="Helical" evidence="10">
    <location>
        <begin position="108"/>
        <end position="125"/>
    </location>
</feature>
<feature type="region of interest" description="Disordered" evidence="9">
    <location>
        <begin position="277"/>
        <end position="305"/>
    </location>
</feature>
<protein>
    <recommendedName>
        <fullName evidence="8">Mannose-P-dolichol utilization defect 1 protein homolog</fullName>
    </recommendedName>
</protein>
<comment type="similarity">
    <text evidence="7 8">Belongs to the MPDU1 (TC 2.A.43.3) family.</text>
</comment>
<accession>A0A8H5CCS6</accession>
<keyword evidence="2" id="KW-0813">Transport</keyword>
<keyword evidence="4" id="KW-0677">Repeat</keyword>
<dbReference type="PANTHER" id="PTHR12226:SF2">
    <property type="entry name" value="MANNOSE-P-DOLICHOL UTILIZATION DEFECT 1 PROTEIN"/>
    <property type="match status" value="1"/>
</dbReference>
<keyword evidence="12" id="KW-1185">Reference proteome</keyword>
<evidence type="ECO:0000256" key="1">
    <source>
        <dbReference type="ARBA" id="ARBA00004141"/>
    </source>
</evidence>
<dbReference type="PIRSF" id="PIRSF023381">
    <property type="entry name" value="MannP-dilichol_defect-1p"/>
    <property type="match status" value="1"/>
</dbReference>
<keyword evidence="6 8" id="KW-0472">Membrane</keyword>
<dbReference type="Pfam" id="PF04193">
    <property type="entry name" value="PQ-loop"/>
    <property type="match status" value="2"/>
</dbReference>
<reference evidence="11 12" key="1">
    <citation type="journal article" date="2020" name="ISME J.">
        <title>Uncovering the hidden diversity of litter-decomposition mechanisms in mushroom-forming fungi.</title>
        <authorList>
            <person name="Floudas D."/>
            <person name="Bentzer J."/>
            <person name="Ahren D."/>
            <person name="Johansson T."/>
            <person name="Persson P."/>
            <person name="Tunlid A."/>
        </authorList>
    </citation>
    <scope>NUCLEOTIDE SEQUENCE [LARGE SCALE GENOMIC DNA]</scope>
    <source>
        <strain evidence="11 12">CBS 291.85</strain>
    </source>
</reference>
<dbReference type="GO" id="GO:0016020">
    <property type="term" value="C:membrane"/>
    <property type="evidence" value="ECO:0007669"/>
    <property type="project" value="UniProtKB-SubCell"/>
</dbReference>
<evidence type="ECO:0000256" key="6">
    <source>
        <dbReference type="ARBA" id="ARBA00023136"/>
    </source>
</evidence>
<sequence length="305" mass="32838">MTAITQNLPWFIRDLGISIIGKKCYTSLIENLDISDVDCIKFSISKGLGIGIVAGGSIMKIPQLLLIVNARSAQGLSLSAYILETLSYGITLAYSYRSGFPFSTYGENFFLTLQNVLITVLIIAYSQSSSKATLLPLTILGLSASAVSLYAVPQSTLALLQIATLPLSLSSKIPQIMENARSGSTGQLSTFAVVSQIVGCVARLYTTVMEVNDPIVSAGFLLALVLNAVLGFQVWAYWGKGKAGVKKEEKIEEKVAAEPYQTQPRYATPVAEKVSAYEPGVSQAQTTRRVGTPPPSGRKWSRRVD</sequence>
<dbReference type="InterPro" id="IPR016817">
    <property type="entry name" value="MannP-dilichol_defect-1"/>
</dbReference>
<evidence type="ECO:0000256" key="7">
    <source>
        <dbReference type="ARBA" id="ARBA00038475"/>
    </source>
</evidence>
<dbReference type="EMBL" id="JAACJM010000190">
    <property type="protein sequence ID" value="KAF5338859.1"/>
    <property type="molecule type" value="Genomic_DNA"/>
</dbReference>
<evidence type="ECO:0000313" key="11">
    <source>
        <dbReference type="EMBL" id="KAF5338859.1"/>
    </source>
</evidence>
<feature type="transmembrane region" description="Helical" evidence="10">
    <location>
        <begin position="132"/>
        <end position="152"/>
    </location>
</feature>
<evidence type="ECO:0000256" key="5">
    <source>
        <dbReference type="ARBA" id="ARBA00022989"/>
    </source>
</evidence>
<feature type="transmembrane region" description="Helical" evidence="10">
    <location>
        <begin position="48"/>
        <end position="68"/>
    </location>
</feature>
<name>A0A8H5CCS6_9AGAR</name>
<evidence type="ECO:0000256" key="10">
    <source>
        <dbReference type="SAM" id="Phobius"/>
    </source>
</evidence>
<evidence type="ECO:0000256" key="3">
    <source>
        <dbReference type="ARBA" id="ARBA00022692"/>
    </source>
</evidence>
<evidence type="ECO:0000256" key="2">
    <source>
        <dbReference type="ARBA" id="ARBA00022448"/>
    </source>
</evidence>
<organism evidence="11 12">
    <name type="scientific">Tetrapyrgos nigripes</name>
    <dbReference type="NCBI Taxonomy" id="182062"/>
    <lineage>
        <taxon>Eukaryota</taxon>
        <taxon>Fungi</taxon>
        <taxon>Dikarya</taxon>
        <taxon>Basidiomycota</taxon>
        <taxon>Agaricomycotina</taxon>
        <taxon>Agaricomycetes</taxon>
        <taxon>Agaricomycetidae</taxon>
        <taxon>Agaricales</taxon>
        <taxon>Marasmiineae</taxon>
        <taxon>Marasmiaceae</taxon>
        <taxon>Tetrapyrgos</taxon>
    </lineage>
</organism>
<evidence type="ECO:0000256" key="8">
    <source>
        <dbReference type="PIRNR" id="PIRNR023381"/>
    </source>
</evidence>
<dbReference type="InterPro" id="IPR006603">
    <property type="entry name" value="PQ-loop_rpt"/>
</dbReference>
<dbReference type="PANTHER" id="PTHR12226">
    <property type="entry name" value="MANNOSE-P-DOLICHOL UTILIZATION DEFECT 1 LEC35 -RELATED"/>
    <property type="match status" value="1"/>
</dbReference>
<dbReference type="FunFam" id="1.20.1280.290:FF:000006">
    <property type="entry name" value="mannose-P-dolichol utilization defect 1 protein"/>
    <property type="match status" value="1"/>
</dbReference>
<dbReference type="AlphaFoldDB" id="A0A8H5CCS6"/>
<dbReference type="OrthoDB" id="271506at2759"/>
<dbReference type="Gene3D" id="1.20.1280.290">
    <property type="match status" value="2"/>
</dbReference>
<evidence type="ECO:0000313" key="12">
    <source>
        <dbReference type="Proteomes" id="UP000559256"/>
    </source>
</evidence>
<feature type="transmembrane region" description="Helical" evidence="10">
    <location>
        <begin position="75"/>
        <end position="96"/>
    </location>
</feature>
<evidence type="ECO:0000256" key="4">
    <source>
        <dbReference type="ARBA" id="ARBA00022737"/>
    </source>
</evidence>
<keyword evidence="3 8" id="KW-0812">Transmembrane</keyword>
<gene>
    <name evidence="11" type="ORF">D9758_015566</name>
</gene>